<keyword evidence="8" id="KW-0804">Transcription</keyword>
<dbReference type="Gene3D" id="2.40.270.10">
    <property type="entry name" value="DNA-directed RNA polymerase, subunit 2, domain 6"/>
    <property type="match status" value="1"/>
</dbReference>
<evidence type="ECO:0000259" key="15">
    <source>
        <dbReference type="Pfam" id="PF04563"/>
    </source>
</evidence>
<dbReference type="CDD" id="cd00653">
    <property type="entry name" value="RNA_pol_B_RPB2"/>
    <property type="match status" value="1"/>
</dbReference>
<dbReference type="AlphaFoldDB" id="A0A7I8KVN4"/>
<reference evidence="19" key="1">
    <citation type="submission" date="2020-02" db="EMBL/GenBank/DDBJ databases">
        <authorList>
            <person name="Scholz U."/>
            <person name="Mascher M."/>
            <person name="Fiebig A."/>
        </authorList>
    </citation>
    <scope>NUCLEOTIDE SEQUENCE</scope>
</reference>
<dbReference type="Gene3D" id="3.90.1100.10">
    <property type="match status" value="2"/>
</dbReference>
<dbReference type="Proteomes" id="UP000663760">
    <property type="component" value="Chromosome 9"/>
</dbReference>
<feature type="domain" description="DNA-directed RNA polymerase subunit 2 hybrid-binding" evidence="12">
    <location>
        <begin position="744"/>
        <end position="1093"/>
    </location>
</feature>
<evidence type="ECO:0000256" key="5">
    <source>
        <dbReference type="ARBA" id="ARBA00022695"/>
    </source>
</evidence>
<keyword evidence="20" id="KW-1185">Reference proteome</keyword>
<evidence type="ECO:0000256" key="7">
    <source>
        <dbReference type="ARBA" id="ARBA00022833"/>
    </source>
</evidence>
<dbReference type="GO" id="GO:0046872">
    <property type="term" value="F:metal ion binding"/>
    <property type="evidence" value="ECO:0007669"/>
    <property type="project" value="UniProtKB-KW"/>
</dbReference>
<dbReference type="Pfam" id="PF04567">
    <property type="entry name" value="RNA_pol_Rpb2_5"/>
    <property type="match status" value="1"/>
</dbReference>
<evidence type="ECO:0000256" key="1">
    <source>
        <dbReference type="ARBA" id="ARBA00006835"/>
    </source>
</evidence>
<dbReference type="InterPro" id="IPR037034">
    <property type="entry name" value="RNA_pol_Rpb2_2_sf"/>
</dbReference>
<evidence type="ECO:0000256" key="2">
    <source>
        <dbReference type="ARBA" id="ARBA00012418"/>
    </source>
</evidence>
<dbReference type="Pfam" id="PF04560">
    <property type="entry name" value="RNA_pol_Rpb2_7"/>
    <property type="match status" value="1"/>
</dbReference>
<comment type="catalytic activity">
    <reaction evidence="9">
        <text>RNA(n) + a ribonucleoside 5'-triphosphate = RNA(n+1) + diphosphate</text>
        <dbReference type="Rhea" id="RHEA:21248"/>
        <dbReference type="Rhea" id="RHEA-COMP:14527"/>
        <dbReference type="Rhea" id="RHEA-COMP:17342"/>
        <dbReference type="ChEBI" id="CHEBI:33019"/>
        <dbReference type="ChEBI" id="CHEBI:61557"/>
        <dbReference type="ChEBI" id="CHEBI:140395"/>
        <dbReference type="EC" id="2.7.7.6"/>
    </reaction>
</comment>
<evidence type="ECO:0000259" key="14">
    <source>
        <dbReference type="Pfam" id="PF04561"/>
    </source>
</evidence>
<evidence type="ECO:0000256" key="6">
    <source>
        <dbReference type="ARBA" id="ARBA00022723"/>
    </source>
</evidence>
<dbReference type="Pfam" id="PF04563">
    <property type="entry name" value="RNA_pol_Rpb2_1"/>
    <property type="match status" value="1"/>
</dbReference>
<evidence type="ECO:0000256" key="9">
    <source>
        <dbReference type="ARBA" id="ARBA00048552"/>
    </source>
</evidence>
<dbReference type="GO" id="GO:0003677">
    <property type="term" value="F:DNA binding"/>
    <property type="evidence" value="ECO:0007669"/>
    <property type="project" value="InterPro"/>
</dbReference>
<evidence type="ECO:0000259" key="17">
    <source>
        <dbReference type="Pfam" id="PF04566"/>
    </source>
</evidence>
<dbReference type="PANTHER" id="PTHR20856">
    <property type="entry name" value="DNA-DIRECTED RNA POLYMERASE I SUBUNIT 2"/>
    <property type="match status" value="1"/>
</dbReference>
<dbReference type="Pfam" id="PF04561">
    <property type="entry name" value="RNA_pol_Rpb2_2"/>
    <property type="match status" value="1"/>
</dbReference>
<keyword evidence="11" id="KW-0812">Transmembrane</keyword>
<dbReference type="SUPFAM" id="SSF64484">
    <property type="entry name" value="beta and beta-prime subunits of DNA dependent RNA-polymerase"/>
    <property type="match status" value="1"/>
</dbReference>
<feature type="domain" description="RNA polymerase Rpb2" evidence="14">
    <location>
        <begin position="299"/>
        <end position="437"/>
    </location>
</feature>
<gene>
    <name evidence="19" type="ORF">SI8410_09012538</name>
</gene>
<dbReference type="Pfam" id="PF04566">
    <property type="entry name" value="RNA_pol_Rpb2_4"/>
    <property type="match status" value="1"/>
</dbReference>
<dbReference type="GO" id="GO:0032549">
    <property type="term" value="F:ribonucleoside binding"/>
    <property type="evidence" value="ECO:0007669"/>
    <property type="project" value="InterPro"/>
</dbReference>
<evidence type="ECO:0000313" key="19">
    <source>
        <dbReference type="EMBL" id="CAA7401860.1"/>
    </source>
</evidence>
<evidence type="ECO:0000259" key="13">
    <source>
        <dbReference type="Pfam" id="PF04560"/>
    </source>
</evidence>
<dbReference type="FunFam" id="3.90.1100.10:FF:000015">
    <property type="entry name" value="DNA-directed RNA polymerase subunit beta"/>
    <property type="match status" value="1"/>
</dbReference>
<keyword evidence="5" id="KW-0548">Nucleotidyltransferase</keyword>
<dbReference type="GO" id="GO:0003899">
    <property type="term" value="F:DNA-directed RNA polymerase activity"/>
    <property type="evidence" value="ECO:0007669"/>
    <property type="project" value="UniProtKB-EC"/>
</dbReference>
<keyword evidence="7" id="KW-0862">Zinc</keyword>
<evidence type="ECO:0000259" key="18">
    <source>
        <dbReference type="Pfam" id="PF04567"/>
    </source>
</evidence>
<dbReference type="EC" id="2.7.7.6" evidence="2"/>
<dbReference type="InterPro" id="IPR007647">
    <property type="entry name" value="RNA_pol_Rpb2_5"/>
</dbReference>
<feature type="domain" description="RNA polymerase Rpb2" evidence="13">
    <location>
        <begin position="1095"/>
        <end position="1193"/>
    </location>
</feature>
<keyword evidence="6" id="KW-0479">Metal-binding</keyword>
<dbReference type="Pfam" id="PF04565">
    <property type="entry name" value="RNA_pol_Rpb2_3"/>
    <property type="match status" value="1"/>
</dbReference>
<feature type="transmembrane region" description="Helical" evidence="11">
    <location>
        <begin position="303"/>
        <end position="324"/>
    </location>
</feature>
<proteinExistence type="inferred from homology"/>
<comment type="similarity">
    <text evidence="1 10">Belongs to the RNA polymerase beta chain family.</text>
</comment>
<evidence type="ECO:0000313" key="20">
    <source>
        <dbReference type="Proteomes" id="UP000663760"/>
    </source>
</evidence>
<dbReference type="InterPro" id="IPR015712">
    <property type="entry name" value="DNA-dir_RNA_pol_su2"/>
</dbReference>
<keyword evidence="11" id="KW-1133">Transmembrane helix</keyword>
<feature type="domain" description="RNA polymerase Rpb2" evidence="16">
    <location>
        <begin position="514"/>
        <end position="573"/>
    </location>
</feature>
<evidence type="ECO:0000256" key="11">
    <source>
        <dbReference type="SAM" id="Phobius"/>
    </source>
</evidence>
<name>A0A7I8KVN4_SPIIN</name>
<dbReference type="GO" id="GO:0000428">
    <property type="term" value="C:DNA-directed RNA polymerase complex"/>
    <property type="evidence" value="ECO:0007669"/>
    <property type="project" value="UniProtKB-KW"/>
</dbReference>
<dbReference type="InterPro" id="IPR007645">
    <property type="entry name" value="RNA_pol_Rpb2_3"/>
</dbReference>
<dbReference type="InterPro" id="IPR037033">
    <property type="entry name" value="DNA-dir_RNAP_su2_hyb_sf"/>
</dbReference>
<feature type="domain" description="RNA polymerase Rpb2" evidence="18">
    <location>
        <begin position="686"/>
        <end position="735"/>
    </location>
</feature>
<keyword evidence="3" id="KW-0240">DNA-directed RNA polymerase</keyword>
<dbReference type="InterPro" id="IPR007642">
    <property type="entry name" value="RNA_pol_Rpb2_2"/>
</dbReference>
<keyword evidence="11" id="KW-0472">Membrane</keyword>
<dbReference type="GO" id="GO:0006351">
    <property type="term" value="P:DNA-templated transcription"/>
    <property type="evidence" value="ECO:0007669"/>
    <property type="project" value="InterPro"/>
</dbReference>
<accession>A0A7I8KVN4</accession>
<evidence type="ECO:0000259" key="12">
    <source>
        <dbReference type="Pfam" id="PF00562"/>
    </source>
</evidence>
<keyword evidence="4" id="KW-0808">Transferase</keyword>
<evidence type="ECO:0000259" key="16">
    <source>
        <dbReference type="Pfam" id="PF04565"/>
    </source>
</evidence>
<dbReference type="InterPro" id="IPR007646">
    <property type="entry name" value="RNA_pol_Rpb2_4"/>
</dbReference>
<dbReference type="InterPro" id="IPR007120">
    <property type="entry name" value="DNA-dir_RNAP_su2_dom"/>
</dbReference>
<dbReference type="InterPro" id="IPR007641">
    <property type="entry name" value="RNA_pol_Rpb2_7"/>
</dbReference>
<protein>
    <recommendedName>
        <fullName evidence="2">DNA-directed RNA polymerase</fullName>
        <ecNumber evidence="2">2.7.7.6</ecNumber>
    </recommendedName>
</protein>
<organism evidence="19 20">
    <name type="scientific">Spirodela intermedia</name>
    <name type="common">Intermediate duckweed</name>
    <dbReference type="NCBI Taxonomy" id="51605"/>
    <lineage>
        <taxon>Eukaryota</taxon>
        <taxon>Viridiplantae</taxon>
        <taxon>Streptophyta</taxon>
        <taxon>Embryophyta</taxon>
        <taxon>Tracheophyta</taxon>
        <taxon>Spermatophyta</taxon>
        <taxon>Magnoliopsida</taxon>
        <taxon>Liliopsida</taxon>
        <taxon>Araceae</taxon>
        <taxon>Lemnoideae</taxon>
        <taxon>Spirodela</taxon>
    </lineage>
</organism>
<feature type="domain" description="RNA polymerase Rpb2" evidence="17">
    <location>
        <begin position="610"/>
        <end position="669"/>
    </location>
</feature>
<dbReference type="FunFam" id="3.90.1800.10:FF:000006">
    <property type="entry name" value="DNA-directed RNA polymerase subunit beta"/>
    <property type="match status" value="1"/>
</dbReference>
<evidence type="ECO:0000256" key="10">
    <source>
        <dbReference type="RuleBase" id="RU000434"/>
    </source>
</evidence>
<dbReference type="OrthoDB" id="10248617at2759"/>
<evidence type="ECO:0000256" key="3">
    <source>
        <dbReference type="ARBA" id="ARBA00022478"/>
    </source>
</evidence>
<dbReference type="InterPro" id="IPR014724">
    <property type="entry name" value="RNA_pol_RPB2_OB-fold"/>
</dbReference>
<evidence type="ECO:0000256" key="8">
    <source>
        <dbReference type="ARBA" id="ARBA00023163"/>
    </source>
</evidence>
<feature type="domain" description="RNA polymerase beta subunit protrusion" evidence="15">
    <location>
        <begin position="83"/>
        <end position="484"/>
    </location>
</feature>
<sequence length="1196" mass="134845">MDKAERVDDGPSLNSMGKIEDEMLNAEDIIEGVTKHTDSLMKGTGDTDVFSFRSENLSSKDLGENYLHRFCKEAAHAFFNDFGLISHQINSYNDFVDNGLQKIFDSLGEVNVDPEYDPSKKGSSGWRHARITFGKVRLESPTFWTERHNSSDEPLKLLPKHARLQNMTYSARMFVEVNVKVYTKELVKSDKFKTGKQQYINDKVLNEDTREIVMGRVPVMVKSKLCWLYKLGKSDCDFDAGGYFLIKGIEKVFIAQEHRCLSRLWTTDKPSWAVQYQSQAKKKRVYVKFRGDSKAIGLTAKKVVTVCFLYATMPVWLLFFALGASSDREVHQMINIDESDSRLVNILLETIKDADEQFSGFRDRERAVEFVNDLVRNTKFPPSETMEQCIKKYLFPAMHEDINKALFLGHMVKSLLLAWSGKRKCDNMHDFRNKRLELSGDLLSRELYIRVKHAQRRMSKVIQRDLNGDRDLNVIEYYVDASIISNGLGRVFSSGTWSHPYKRTETSTGIIANLRRVNPVQMISDLRKTRQQFQYSGKSGDARFPNPSHWGKLCFLSTPDGENCGLIKNLAVTGLVSTHRRESIVESLVACGMERLERIPLQSINGMNKVFLNGTWVGACQDGRSFAADLRSLRRRKLLHIEVEIKWDPHQQEVRVFSDAGRIMRPLLIAGNLQRAKNLRGGRLSFQSLLDEQLVELVGVEEEEDCRTAWGIKYIFSEGGGALSPPPEYTHCELDLSFLLGLSCSLVPFANHDFARRVLYQSEKHSQQAVGVSTVNPAARLDTASYQLFYPQRPLFRTTTSECLRKAELYNGQNAVVAVNVHQGYNQEDSLVLNRAALERGMFRTELFRCYKSAVDNIELLSARRLKAKDRVAFAKIDSKIGRVDSLEGDGLPWVGARLQSGDIVIGRVAESGADHSVKLKHTERGSVQRVVLSANDECKNFAAVFSSMHGQKGVVGLLEAQENFPFTGQGIVPDVVINPHAFPTRQTPGQLLEAALGKGVAACADATVARSATPFAAPSVEEITEQLHRAGYTRWGAERVCSGRTGEMMRCMVFMGPTFYQRLVHMAEDKVKFRNTGPVHPLTRQPVADRKRYGGVRFGEMERDCLLAHGAAANLHERLFALSDASEMHVCQRCTRAAGVVQRPVAGRKMVRGPYCPFCRSSEEIVRVDVPYGAKLLYQELFSMGICLKFHTDAS</sequence>
<evidence type="ECO:0000256" key="4">
    <source>
        <dbReference type="ARBA" id="ARBA00022679"/>
    </source>
</evidence>
<dbReference type="Gene3D" id="2.40.50.150">
    <property type="match status" value="1"/>
</dbReference>
<dbReference type="Gene3D" id="3.90.1110.10">
    <property type="entry name" value="RNA polymerase Rpb2, domain 2"/>
    <property type="match status" value="1"/>
</dbReference>
<dbReference type="EMBL" id="LR746272">
    <property type="protein sequence ID" value="CAA7401860.1"/>
    <property type="molecule type" value="Genomic_DNA"/>
</dbReference>
<dbReference type="InterPro" id="IPR007644">
    <property type="entry name" value="RNA_pol_bsu_protrusion"/>
</dbReference>
<dbReference type="Gene3D" id="3.90.1800.10">
    <property type="entry name" value="RNA polymerase alpha subunit dimerisation domain"/>
    <property type="match status" value="1"/>
</dbReference>
<dbReference type="Pfam" id="PF00562">
    <property type="entry name" value="RNA_pol_Rpb2_6"/>
    <property type="match status" value="1"/>
</dbReference>